<accession>A0ABR8DG33</accession>
<reference evidence="1 2" key="1">
    <citation type="journal article" date="2020" name="ISME J.">
        <title>Comparative genomics reveals insights into cyanobacterial evolution and habitat adaptation.</title>
        <authorList>
            <person name="Chen M.Y."/>
            <person name="Teng W.K."/>
            <person name="Zhao L."/>
            <person name="Hu C.X."/>
            <person name="Zhou Y.K."/>
            <person name="Han B.P."/>
            <person name="Song L.R."/>
            <person name="Shu W.S."/>
        </authorList>
    </citation>
    <scope>NUCLEOTIDE SEQUENCE [LARGE SCALE GENOMIC DNA]</scope>
    <source>
        <strain evidence="1 2">FACHB-119</strain>
    </source>
</reference>
<proteinExistence type="predicted"/>
<organism evidence="1 2">
    <name type="scientific">Anabaena azotica FACHB-119</name>
    <dbReference type="NCBI Taxonomy" id="947527"/>
    <lineage>
        <taxon>Bacteria</taxon>
        <taxon>Bacillati</taxon>
        <taxon>Cyanobacteriota</taxon>
        <taxon>Cyanophyceae</taxon>
        <taxon>Nostocales</taxon>
        <taxon>Nostocaceae</taxon>
        <taxon>Anabaena</taxon>
        <taxon>Anabaena azotica</taxon>
    </lineage>
</organism>
<evidence type="ECO:0000313" key="1">
    <source>
        <dbReference type="EMBL" id="MBD2505162.1"/>
    </source>
</evidence>
<evidence type="ECO:0000313" key="2">
    <source>
        <dbReference type="Proteomes" id="UP000661112"/>
    </source>
</evidence>
<gene>
    <name evidence="1" type="ORF">H6G83_31940</name>
</gene>
<name>A0ABR8DG33_9NOST</name>
<protein>
    <submittedName>
        <fullName evidence="1">Uncharacterized protein</fullName>
    </submittedName>
</protein>
<dbReference type="Proteomes" id="UP000661112">
    <property type="component" value="Unassembled WGS sequence"/>
</dbReference>
<dbReference type="EMBL" id="JACJSG010000071">
    <property type="protein sequence ID" value="MBD2505162.1"/>
    <property type="molecule type" value="Genomic_DNA"/>
</dbReference>
<comment type="caution">
    <text evidence="1">The sequence shown here is derived from an EMBL/GenBank/DDBJ whole genome shotgun (WGS) entry which is preliminary data.</text>
</comment>
<dbReference type="RefSeq" id="WP_190479688.1">
    <property type="nucleotide sequence ID" value="NZ_JACJSG010000071.1"/>
</dbReference>
<keyword evidence="2" id="KW-1185">Reference proteome</keyword>
<sequence>MTNLLIEVQQFIDSNNLDRAREEVAKNLSNLRTINAKVRDFAALLALGSQQALEIGLGVLGRELLKKDPELSMDAIWLFLAAVLSRQTIAINSPSRISILGLTACVVDWKLPIFTLLTPTLDSFFKLSLSQASDLIAEQTLDFIATYGESYAKAPRTNKQLQELEDCINLVLDKVDDLDLKEAWSEEIETFYQLARKSRQERYSDERIWSAGSLLLKNIYTTQALNSDTETNNNYKVKENISRFITSSLSALGTILQGDGLSVAIHISNNQAQKDWSVIANVVDKLERLFQEIADLTFNNISKLPTFTPAHAIPGSWTIIVHMNLSYNQSTSLATKLKSISLIGDSTDERRNSSLFNSWQDCIESLRRDEIIVDLAISTDAPELRILKSISTRDFPSIQAYSSPKIRIISHDVPQANDLERVIRLAELLIQYPHDPSILRQQFLETDKTADRDFLYYQAAAKILGIADERVRPTKACFVLNRLPSTEAKMRFLAYQFISSNVGAAWFGWTNANDLSEIKPESAEQFLNEVCPSLSGTTIKRRAKTLESWLNIFLEHW</sequence>